<name>A0A7J8RVW8_GOSDV</name>
<feature type="transmembrane region" description="Helical" evidence="1">
    <location>
        <begin position="34"/>
        <end position="53"/>
    </location>
</feature>
<evidence type="ECO:0000313" key="3">
    <source>
        <dbReference type="Proteomes" id="UP000593561"/>
    </source>
</evidence>
<dbReference type="AlphaFoldDB" id="A0A7J8RVW8"/>
<evidence type="ECO:0000313" key="2">
    <source>
        <dbReference type="EMBL" id="MBA0617496.1"/>
    </source>
</evidence>
<accession>A0A7J8RVW8</accession>
<dbReference type="EMBL" id="JABFAC010000007">
    <property type="protein sequence ID" value="MBA0617496.1"/>
    <property type="molecule type" value="Genomic_DNA"/>
</dbReference>
<evidence type="ECO:0000256" key="1">
    <source>
        <dbReference type="SAM" id="Phobius"/>
    </source>
</evidence>
<keyword evidence="1" id="KW-0472">Membrane</keyword>
<dbReference type="Proteomes" id="UP000593561">
    <property type="component" value="Unassembled WGS sequence"/>
</dbReference>
<comment type="caution">
    <text evidence="2">The sequence shown here is derived from an EMBL/GenBank/DDBJ whole genome shotgun (WGS) entry which is preliminary data.</text>
</comment>
<reference evidence="2 3" key="1">
    <citation type="journal article" date="2019" name="Genome Biol. Evol.">
        <title>Insights into the evolution of the New World diploid cottons (Gossypium, subgenus Houzingenia) based on genome sequencing.</title>
        <authorList>
            <person name="Grover C.E."/>
            <person name="Arick M.A. 2nd"/>
            <person name="Thrash A."/>
            <person name="Conover J.L."/>
            <person name="Sanders W.S."/>
            <person name="Peterson D.G."/>
            <person name="Frelichowski J.E."/>
            <person name="Scheffler J.A."/>
            <person name="Scheffler B.E."/>
            <person name="Wendel J.F."/>
        </authorList>
    </citation>
    <scope>NUCLEOTIDE SEQUENCE [LARGE SCALE GENOMIC DNA]</scope>
    <source>
        <strain evidence="2">27</strain>
        <tissue evidence="2">Leaf</tissue>
    </source>
</reference>
<sequence>MYSHITEVSHQKLLMHAEETAKIQLSNAEKRIKAVREASFLFLFILALAFPQFRHMCNPHITLGTHCPNAWFWKYGDTVTKPWRVGAGYGVSFFIFHAIPPLLFLCPTIRCSV</sequence>
<protein>
    <submittedName>
        <fullName evidence="2">Uncharacterized protein</fullName>
    </submittedName>
</protein>
<keyword evidence="1" id="KW-0812">Transmembrane</keyword>
<keyword evidence="1" id="KW-1133">Transmembrane helix</keyword>
<feature type="transmembrane region" description="Helical" evidence="1">
    <location>
        <begin position="87"/>
        <end position="106"/>
    </location>
</feature>
<gene>
    <name evidence="2" type="ORF">Godav_026935</name>
</gene>
<organism evidence="2 3">
    <name type="scientific">Gossypium davidsonii</name>
    <name type="common">Davidson's cotton</name>
    <name type="synonym">Gossypium klotzschianum subsp. davidsonii</name>
    <dbReference type="NCBI Taxonomy" id="34287"/>
    <lineage>
        <taxon>Eukaryota</taxon>
        <taxon>Viridiplantae</taxon>
        <taxon>Streptophyta</taxon>
        <taxon>Embryophyta</taxon>
        <taxon>Tracheophyta</taxon>
        <taxon>Spermatophyta</taxon>
        <taxon>Magnoliopsida</taxon>
        <taxon>eudicotyledons</taxon>
        <taxon>Gunneridae</taxon>
        <taxon>Pentapetalae</taxon>
        <taxon>rosids</taxon>
        <taxon>malvids</taxon>
        <taxon>Malvales</taxon>
        <taxon>Malvaceae</taxon>
        <taxon>Malvoideae</taxon>
        <taxon>Gossypium</taxon>
    </lineage>
</organism>
<keyword evidence="3" id="KW-1185">Reference proteome</keyword>
<proteinExistence type="predicted"/>